<reference evidence="1" key="1">
    <citation type="submission" date="2016-11" db="UniProtKB">
        <authorList>
            <consortium name="WormBaseParasite"/>
        </authorList>
    </citation>
    <scope>IDENTIFICATION</scope>
    <source>
        <strain evidence="1">pt0022</strain>
    </source>
</reference>
<organism evidence="1">
    <name type="scientific">Wuchereria bancrofti</name>
    <dbReference type="NCBI Taxonomy" id="6293"/>
    <lineage>
        <taxon>Eukaryota</taxon>
        <taxon>Metazoa</taxon>
        <taxon>Ecdysozoa</taxon>
        <taxon>Nematoda</taxon>
        <taxon>Chromadorea</taxon>
        <taxon>Rhabditida</taxon>
        <taxon>Spirurina</taxon>
        <taxon>Spiruromorpha</taxon>
        <taxon>Filarioidea</taxon>
        <taxon>Onchocercidae</taxon>
        <taxon>Wuchereria</taxon>
    </lineage>
</organism>
<dbReference type="AlphaFoldDB" id="A0A1I8EBD7"/>
<protein>
    <submittedName>
        <fullName evidence="1">Uncharacterized protein</fullName>
    </submittedName>
</protein>
<proteinExistence type="predicted"/>
<accession>A0A1I8EBD7</accession>
<name>A0A1I8EBD7_WUCBA</name>
<dbReference type="WBParaSite" id="maker-PairedContig_1260-snap-gene-3.20-mRNA-1">
    <property type="protein sequence ID" value="maker-PairedContig_1260-snap-gene-3.20-mRNA-1"/>
    <property type="gene ID" value="maker-PairedContig_1260-snap-gene-3.20"/>
</dbReference>
<evidence type="ECO:0000313" key="1">
    <source>
        <dbReference type="WBParaSite" id="maker-PairedContig_1260-snap-gene-3.20-mRNA-1"/>
    </source>
</evidence>
<sequence length="63" mass="7093">MTTSTYYVLMIVEKRGECPDNVCRTRLHLVPPGSPLLLAIQTNASAKFQPYERRTVPISLKMG</sequence>